<dbReference type="Gene3D" id="3.40.50.300">
    <property type="entry name" value="P-loop containing nucleotide triphosphate hydrolases"/>
    <property type="match status" value="1"/>
</dbReference>
<evidence type="ECO:0000259" key="1">
    <source>
        <dbReference type="Pfam" id="PF01656"/>
    </source>
</evidence>
<organism evidence="2 3">
    <name type="scientific">Cyanobacterium stanieri LEGE 03274</name>
    <dbReference type="NCBI Taxonomy" id="1828756"/>
    <lineage>
        <taxon>Bacteria</taxon>
        <taxon>Bacillati</taxon>
        <taxon>Cyanobacteriota</taxon>
        <taxon>Cyanophyceae</taxon>
        <taxon>Oscillatoriophycideae</taxon>
        <taxon>Chroococcales</taxon>
        <taxon>Geminocystaceae</taxon>
        <taxon>Cyanobacterium</taxon>
    </lineage>
</organism>
<reference evidence="2 3" key="1">
    <citation type="submission" date="2020-10" db="EMBL/GenBank/DDBJ databases">
        <authorList>
            <person name="Castelo-Branco R."/>
            <person name="Eusebio N."/>
            <person name="Adriana R."/>
            <person name="Vieira A."/>
            <person name="Brugerolle De Fraissinette N."/>
            <person name="Rezende De Castro R."/>
            <person name="Schneider M.P."/>
            <person name="Vasconcelos V."/>
            <person name="Leao P.N."/>
        </authorList>
    </citation>
    <scope>NUCLEOTIDE SEQUENCE [LARGE SCALE GENOMIC DNA]</scope>
    <source>
        <strain evidence="2 3">LEGE 03274</strain>
    </source>
</reference>
<dbReference type="Proteomes" id="UP000654604">
    <property type="component" value="Unassembled WGS sequence"/>
</dbReference>
<sequence length="196" mass="21873">MFIAIISLKGGVGKTTTAIHLSTYLQEHDRTLLIDADRNRSALVWARDEKLPFQVASQAGSAPLVAKFTHVIIDMKARPEVDDLKELAQGSDLIILPTTPNHLDLDATVKAVEILKGLETNYKILLTKVDSRTVNGRNAKKFLEENQLPTFKTEIPLLVAFERASQQGLTVKDYGDFRAKQAWKKYEMVGQEVLGK</sequence>
<keyword evidence="3" id="KW-1185">Reference proteome</keyword>
<dbReference type="PANTHER" id="PTHR13696">
    <property type="entry name" value="P-LOOP CONTAINING NUCLEOSIDE TRIPHOSPHATE HYDROLASE"/>
    <property type="match status" value="1"/>
</dbReference>
<dbReference type="EMBL" id="JADEWC010000029">
    <property type="protein sequence ID" value="MBE9223360.1"/>
    <property type="molecule type" value="Genomic_DNA"/>
</dbReference>
<dbReference type="InterPro" id="IPR050678">
    <property type="entry name" value="DNA_Partitioning_ATPase"/>
</dbReference>
<dbReference type="InterPro" id="IPR002586">
    <property type="entry name" value="CobQ/CobB/MinD/ParA_Nub-bd_dom"/>
</dbReference>
<name>A0ABR9V637_9CHRO</name>
<accession>A0ABR9V637</accession>
<proteinExistence type="predicted"/>
<evidence type="ECO:0000313" key="2">
    <source>
        <dbReference type="EMBL" id="MBE9223360.1"/>
    </source>
</evidence>
<comment type="caution">
    <text evidence="2">The sequence shown here is derived from an EMBL/GenBank/DDBJ whole genome shotgun (WGS) entry which is preliminary data.</text>
</comment>
<dbReference type="PANTHER" id="PTHR13696:SF96">
    <property type="entry name" value="COBQ_COBB_MIND_PARA NUCLEOTIDE BINDING DOMAIN-CONTAINING PROTEIN"/>
    <property type="match status" value="1"/>
</dbReference>
<dbReference type="InterPro" id="IPR027417">
    <property type="entry name" value="P-loop_NTPase"/>
</dbReference>
<dbReference type="PIRSF" id="PIRSF009320">
    <property type="entry name" value="Nuc_binding_HP_1000"/>
    <property type="match status" value="1"/>
</dbReference>
<dbReference type="CDD" id="cd02042">
    <property type="entry name" value="ParAB_family"/>
    <property type="match status" value="1"/>
</dbReference>
<dbReference type="Pfam" id="PF01656">
    <property type="entry name" value="CbiA"/>
    <property type="match status" value="1"/>
</dbReference>
<dbReference type="SUPFAM" id="SSF52540">
    <property type="entry name" value="P-loop containing nucleoside triphosphate hydrolases"/>
    <property type="match status" value="1"/>
</dbReference>
<dbReference type="RefSeq" id="WP_193801599.1">
    <property type="nucleotide sequence ID" value="NZ_JADEWC010000029.1"/>
</dbReference>
<protein>
    <submittedName>
        <fullName evidence="2">ParA family protein</fullName>
    </submittedName>
</protein>
<feature type="domain" description="CobQ/CobB/MinD/ParA nucleotide binding" evidence="1">
    <location>
        <begin position="3"/>
        <end position="171"/>
    </location>
</feature>
<gene>
    <name evidence="2" type="ORF">IQ215_11690</name>
</gene>
<evidence type="ECO:0000313" key="3">
    <source>
        <dbReference type="Proteomes" id="UP000654604"/>
    </source>
</evidence>